<dbReference type="GO" id="GO:0008023">
    <property type="term" value="C:transcription elongation factor complex"/>
    <property type="evidence" value="ECO:0007669"/>
    <property type="project" value="TreeGrafter"/>
</dbReference>
<protein>
    <recommendedName>
        <fullName evidence="5">Transcription elongation factor 1 homolog</fullName>
    </recommendedName>
</protein>
<comment type="function">
    <text evidence="5">Transcription elongation factor implicated in the maintenance of proper chromatin structure in actively transcribed regions.</text>
</comment>
<dbReference type="eggNOG" id="KOG3214">
    <property type="taxonomic scope" value="Eukaryota"/>
</dbReference>
<comment type="similarity">
    <text evidence="2 5">Belongs to the ELOF1 family.</text>
</comment>
<organism evidence="7 8">
    <name type="scientific">Wickerhamomyces ciferrii (strain ATCC 14091 / BCRC 22168 / CBS 111 / JCM 3599 / NBRC 0793 / NRRL Y-1031 F-60-10)</name>
    <name type="common">Yeast</name>
    <name type="synonym">Pichia ciferrii</name>
    <dbReference type="NCBI Taxonomy" id="1206466"/>
    <lineage>
        <taxon>Eukaryota</taxon>
        <taxon>Fungi</taxon>
        <taxon>Dikarya</taxon>
        <taxon>Ascomycota</taxon>
        <taxon>Saccharomycotina</taxon>
        <taxon>Saccharomycetes</taxon>
        <taxon>Phaffomycetales</taxon>
        <taxon>Wickerhamomycetaceae</taxon>
        <taxon>Wickerhamomyces</taxon>
    </lineage>
</organism>
<keyword evidence="5" id="KW-0479">Metal-binding</keyword>
<dbReference type="AlphaFoldDB" id="K0KJ79"/>
<dbReference type="STRING" id="1206466.K0KJ79"/>
<sequence length="87" mass="9910">MDIKTFEQSSLYCKICGQNFQTTINSLSKPVDVYTDWYDATEEVNNGAVNNSDEEGEDYETNEKRQSAADNQFIDDDEEEGDGDYSE</sequence>
<dbReference type="GO" id="GO:0006368">
    <property type="term" value="P:transcription elongation by RNA polymerase II"/>
    <property type="evidence" value="ECO:0007669"/>
    <property type="project" value="TreeGrafter"/>
</dbReference>
<feature type="compositionally biased region" description="Acidic residues" evidence="6">
    <location>
        <begin position="73"/>
        <end position="87"/>
    </location>
</feature>
<dbReference type="PANTHER" id="PTHR20934">
    <property type="entry name" value="TRANSCRIPTION ELONGATION FACTOR 1 HOMOLOG"/>
    <property type="match status" value="1"/>
</dbReference>
<evidence type="ECO:0000256" key="3">
    <source>
        <dbReference type="ARBA" id="ARBA00022833"/>
    </source>
</evidence>
<dbReference type="Proteomes" id="UP000009328">
    <property type="component" value="Unassembled WGS sequence"/>
</dbReference>
<dbReference type="InParanoid" id="K0KJ79"/>
<proteinExistence type="inferred from homology"/>
<dbReference type="Pfam" id="PF05129">
    <property type="entry name" value="Zn_ribbon_Elf1"/>
    <property type="match status" value="1"/>
</dbReference>
<dbReference type="HOGENOM" id="CLU_2485050_0_0_1"/>
<evidence type="ECO:0000256" key="2">
    <source>
        <dbReference type="ARBA" id="ARBA00009730"/>
    </source>
</evidence>
<reference evidence="7 8" key="1">
    <citation type="journal article" date="2012" name="Eukaryot. Cell">
        <title>Draft genome sequence of Wickerhamomyces ciferrii NRRL Y-1031 F-60-10.</title>
        <authorList>
            <person name="Schneider J."/>
            <person name="Andrea H."/>
            <person name="Blom J."/>
            <person name="Jaenicke S."/>
            <person name="Ruckert C."/>
            <person name="Schorsch C."/>
            <person name="Szczepanowski R."/>
            <person name="Farwick M."/>
            <person name="Goesmann A."/>
            <person name="Puhler A."/>
            <person name="Schaffer S."/>
            <person name="Tauch A."/>
            <person name="Kohler T."/>
            <person name="Brinkrolf K."/>
        </authorList>
    </citation>
    <scope>NUCLEOTIDE SEQUENCE [LARGE SCALE GENOMIC DNA]</scope>
    <source>
        <strain evidence="8">ATCC 14091 / BCRC 22168 / CBS 111 / JCM 3599 / NBRC 0793 / NRRL Y-1031 F-60-10</strain>
    </source>
</reference>
<accession>K0KJ79</accession>
<keyword evidence="8" id="KW-1185">Reference proteome</keyword>
<gene>
    <name evidence="7" type="ORF">BN7_4847</name>
</gene>
<keyword evidence="5" id="KW-0804">Transcription</keyword>
<comment type="caution">
    <text evidence="7">The sequence shown here is derived from an EMBL/GenBank/DDBJ whole genome shotgun (WGS) entry which is preliminary data.</text>
</comment>
<keyword evidence="3 5" id="KW-0862">Zinc</keyword>
<evidence type="ECO:0000256" key="4">
    <source>
        <dbReference type="ARBA" id="ARBA00023242"/>
    </source>
</evidence>
<name>K0KJ79_WICCF</name>
<dbReference type="GO" id="GO:0000993">
    <property type="term" value="F:RNA polymerase II complex binding"/>
    <property type="evidence" value="ECO:0007669"/>
    <property type="project" value="TreeGrafter"/>
</dbReference>
<keyword evidence="5" id="KW-0805">Transcription regulation</keyword>
<evidence type="ECO:0000313" key="8">
    <source>
        <dbReference type="Proteomes" id="UP000009328"/>
    </source>
</evidence>
<dbReference type="InterPro" id="IPR038567">
    <property type="entry name" value="T_Elf1_sf"/>
</dbReference>
<comment type="subcellular location">
    <subcellularLocation>
        <location evidence="1 5">Nucleus</location>
    </subcellularLocation>
</comment>
<evidence type="ECO:0000256" key="5">
    <source>
        <dbReference type="RuleBase" id="RU364033"/>
    </source>
</evidence>
<dbReference type="InterPro" id="IPR007808">
    <property type="entry name" value="Elf1"/>
</dbReference>
<dbReference type="PANTHER" id="PTHR20934:SF0">
    <property type="entry name" value="TRANSCRIPTION ELONGATION FACTOR 1 HOMOLOG"/>
    <property type="match status" value="1"/>
</dbReference>
<evidence type="ECO:0000256" key="6">
    <source>
        <dbReference type="SAM" id="MobiDB-lite"/>
    </source>
</evidence>
<dbReference type="SUPFAM" id="SSF57783">
    <property type="entry name" value="Zinc beta-ribbon"/>
    <property type="match status" value="1"/>
</dbReference>
<dbReference type="EMBL" id="CAIF01000186">
    <property type="protein sequence ID" value="CCH45265.1"/>
    <property type="molecule type" value="Genomic_DNA"/>
</dbReference>
<keyword evidence="4 5" id="KW-0539">Nucleus</keyword>
<dbReference type="GO" id="GO:0008270">
    <property type="term" value="F:zinc ion binding"/>
    <property type="evidence" value="ECO:0007669"/>
    <property type="project" value="UniProtKB-KW"/>
</dbReference>
<feature type="region of interest" description="Disordered" evidence="6">
    <location>
        <begin position="44"/>
        <end position="87"/>
    </location>
</feature>
<keyword evidence="5" id="KW-0863">Zinc-finger</keyword>
<dbReference type="Gene3D" id="2.20.25.190">
    <property type="match status" value="1"/>
</dbReference>
<evidence type="ECO:0000256" key="1">
    <source>
        <dbReference type="ARBA" id="ARBA00004123"/>
    </source>
</evidence>
<evidence type="ECO:0000313" key="7">
    <source>
        <dbReference type="EMBL" id="CCH45265.1"/>
    </source>
</evidence>